<dbReference type="WBParaSite" id="maker-uti_cns_0003152-snap-gene-0.6-mRNA-1">
    <property type="protein sequence ID" value="maker-uti_cns_0003152-snap-gene-0.6-mRNA-1"/>
    <property type="gene ID" value="maker-uti_cns_0003152-snap-gene-0.6"/>
</dbReference>
<dbReference type="PANTHER" id="PTHR10783">
    <property type="entry name" value="XENOTROPIC AND POLYTROPIC RETROVIRUS RECEPTOR 1-RELATED"/>
    <property type="match status" value="1"/>
</dbReference>
<feature type="region of interest" description="Disordered" evidence="7">
    <location>
        <begin position="420"/>
        <end position="467"/>
    </location>
</feature>
<proteinExistence type="inferred from homology"/>
<organism evidence="11 12">
    <name type="scientific">Macrostomum lignano</name>
    <dbReference type="NCBI Taxonomy" id="282301"/>
    <lineage>
        <taxon>Eukaryota</taxon>
        <taxon>Metazoa</taxon>
        <taxon>Spiralia</taxon>
        <taxon>Lophotrochozoa</taxon>
        <taxon>Platyhelminthes</taxon>
        <taxon>Rhabditophora</taxon>
        <taxon>Macrostomorpha</taxon>
        <taxon>Macrostomida</taxon>
        <taxon>Macrostomidae</taxon>
        <taxon>Macrostomum</taxon>
    </lineage>
</organism>
<feature type="domain" description="SPX" evidence="10">
    <location>
        <begin position="1"/>
        <end position="199"/>
    </location>
</feature>
<sequence length="1117" mass="129280">MKFAEHLQAHLTPEWRTQYIDYDELKDFCYKCVEEAASKEDEYERTVFLMEKDDKFYELCEEELNKINDFFNEKVAEARRKLKDLEAELKEYKVHVAERKFIQSKMTLEVTEPADKKDRESETFSKAILPGSVLRRREERKKKKKRFRKLQDIKLAYQEYYLNLILLQNYQTLNFTGFRKILKKHDKVFGNSSGYQWRVRNVESARFHLSKDVTEFINRVEQTYITDLEHGDRHSAMKRLRVPPLAEQHIRGNNRAAMAEWNEYKPTNGDNSGVMSLLGVSRIRDYFSNSTLFRSRLNSEHRPSVSKSSLRDSAFEDSSSDSETERDLRLGNVTLWDYGGSNYDQLMPTPRYTRNPQYNQHSRFHSPSPVGLRSRNVSESCRATSGVNVDSYESGEYRSRVNSFTRQRLRSETTDYRHLSSFPNIHRLEEHPAIEEEPSSPDSPKKSLNVPSIIFEPAPPTQPALPPVSLTSACQLLLQRHWRSNSIRVDDVKKRDKDYFYDGDDDEDDNEDELYLKRRRLASTTDQGTPVVAFDVLDRRGSRLDTLQYLSTNCLPPDRRDFESTWALPENSCKLETYIRRYILHTTEPIKENPWTTFLVGFCFGIFVVQLLTAILAVIYLGDTILPWEPGLRLYRSTFLVPLFLFYLGVNTYGWRMAGVNHVLIFEIDPRDHLNHTEIMQISGIFAVVWAGSLQLFLFSSWLNGFPSYAAPLLVCLFMPIYLLNPLPVFQYKSRRWLRRVLFRIFTAPLHPVMFADFWLADQLNSLAILFVDVEFFFCFYATQINWGAGFTPLGAPGANSTVVMATEAFNRGSLCSSIMFGLTPLIKCLPAWFRFAQCIRRYYDMKERHLFPHMVNAGKYSMTFLVTISAVCYQLTNATAPLVVFIILSMVATVYCYAWDILMDWGLLDRPKDGQLLRDELVYTRTWVYYAAMVEDLVLRLTWALTIGLKFQTAINQQVLASVMGVLEVTRRFVWNFFRLENEHLNNCGQFRAVRDIYIQPVRPKRSEDDAGEADEQREPSPIAPRRYAPYLYRNSQDNLHQSQLMRSIQSLVGGGGSGSGGGRLSRVNSRQQPPLDGDSEPLTSGGSRPQSFVVHTNLSRADAFPIADAEADYEA</sequence>
<dbReference type="GO" id="GO:0005886">
    <property type="term" value="C:plasma membrane"/>
    <property type="evidence" value="ECO:0007669"/>
    <property type="project" value="TreeGrafter"/>
</dbReference>
<dbReference type="CDD" id="cd14477">
    <property type="entry name" value="SPX_XPR1_like"/>
    <property type="match status" value="1"/>
</dbReference>
<name>A0A1I8GU38_9PLAT</name>
<feature type="region of interest" description="Disordered" evidence="7">
    <location>
        <begin position="1005"/>
        <end position="1029"/>
    </location>
</feature>
<evidence type="ECO:0000256" key="6">
    <source>
        <dbReference type="SAM" id="Coils"/>
    </source>
</evidence>
<feature type="coiled-coil region" evidence="6">
    <location>
        <begin position="61"/>
        <end position="95"/>
    </location>
</feature>
<keyword evidence="4 8" id="KW-1133">Transmembrane helix</keyword>
<dbReference type="GO" id="GO:0005794">
    <property type="term" value="C:Golgi apparatus"/>
    <property type="evidence" value="ECO:0007669"/>
    <property type="project" value="TreeGrafter"/>
</dbReference>
<dbReference type="Pfam" id="PF03105">
    <property type="entry name" value="SPX"/>
    <property type="match status" value="2"/>
</dbReference>
<keyword evidence="6" id="KW-0175">Coiled coil</keyword>
<evidence type="ECO:0000313" key="13">
    <source>
        <dbReference type="WBParaSite" id="maker-uti_cns_0006513-snap-gene-0.6-mRNA-1"/>
    </source>
</evidence>
<feature type="region of interest" description="Disordered" evidence="7">
    <location>
        <begin position="1052"/>
        <end position="1117"/>
    </location>
</feature>
<dbReference type="InterPro" id="IPR004331">
    <property type="entry name" value="SPX_dom"/>
</dbReference>
<evidence type="ECO:0000313" key="12">
    <source>
        <dbReference type="WBParaSite" id="maker-uti_cns_0003152-snap-gene-0.6-mRNA-1"/>
    </source>
</evidence>
<dbReference type="PANTHER" id="PTHR10783:SF103">
    <property type="entry name" value="SOLUTE CARRIER FAMILY 53 MEMBER 1"/>
    <property type="match status" value="1"/>
</dbReference>
<feature type="region of interest" description="Disordered" evidence="7">
    <location>
        <begin position="297"/>
        <end position="326"/>
    </location>
</feature>
<comment type="similarity">
    <text evidence="2">Belongs to the SYG1 (TC 2.A.94) family.</text>
</comment>
<evidence type="ECO:0000256" key="8">
    <source>
        <dbReference type="SAM" id="Phobius"/>
    </source>
</evidence>
<feature type="domain" description="EXS" evidence="9">
    <location>
        <begin position="815"/>
        <end position="1012"/>
    </location>
</feature>
<evidence type="ECO:0000259" key="9">
    <source>
        <dbReference type="PROSITE" id="PS51380"/>
    </source>
</evidence>
<evidence type="ECO:0000256" key="4">
    <source>
        <dbReference type="ARBA" id="ARBA00022989"/>
    </source>
</evidence>
<evidence type="ECO:0000256" key="2">
    <source>
        <dbReference type="ARBA" id="ARBA00009665"/>
    </source>
</evidence>
<keyword evidence="11" id="KW-1185">Reference proteome</keyword>
<feature type="transmembrane region" description="Helical" evidence="8">
    <location>
        <begin position="883"/>
        <end position="903"/>
    </location>
</feature>
<evidence type="ECO:0000256" key="3">
    <source>
        <dbReference type="ARBA" id="ARBA00022692"/>
    </source>
</evidence>
<evidence type="ECO:0000259" key="10">
    <source>
        <dbReference type="PROSITE" id="PS51382"/>
    </source>
</evidence>
<evidence type="ECO:0000256" key="7">
    <source>
        <dbReference type="SAM" id="MobiDB-lite"/>
    </source>
</evidence>
<feature type="compositionally biased region" description="Basic and acidic residues" evidence="7">
    <location>
        <begin position="297"/>
        <end position="314"/>
    </location>
</feature>
<feature type="transmembrane region" description="Helical" evidence="8">
    <location>
        <begin position="639"/>
        <end position="658"/>
    </location>
</feature>
<feature type="transmembrane region" description="Helical" evidence="8">
    <location>
        <begin position="709"/>
        <end position="729"/>
    </location>
</feature>
<dbReference type="Proteomes" id="UP000095280">
    <property type="component" value="Unplaced"/>
</dbReference>
<dbReference type="WBParaSite" id="maker-uti_cns_0006513-snap-gene-0.6-mRNA-1">
    <property type="protein sequence ID" value="maker-uti_cns_0006513-snap-gene-0.6-mRNA-1"/>
    <property type="gene ID" value="maker-uti_cns_0006513-snap-gene-0.6"/>
</dbReference>
<feature type="compositionally biased region" description="Polar residues" evidence="7">
    <location>
        <begin position="1083"/>
        <end position="1101"/>
    </location>
</feature>
<dbReference type="AlphaFoldDB" id="A0A1I8GU38"/>
<feature type="compositionally biased region" description="Basic and acidic residues" evidence="7">
    <location>
        <begin position="1006"/>
        <end position="1020"/>
    </location>
</feature>
<keyword evidence="5 8" id="KW-0472">Membrane</keyword>
<dbReference type="GO" id="GO:0000822">
    <property type="term" value="F:inositol hexakisphosphate binding"/>
    <property type="evidence" value="ECO:0007669"/>
    <property type="project" value="TreeGrafter"/>
</dbReference>
<accession>A0A1I8GU38</accession>
<dbReference type="GO" id="GO:0006817">
    <property type="term" value="P:phosphate ion transport"/>
    <property type="evidence" value="ECO:0007669"/>
    <property type="project" value="TreeGrafter"/>
</dbReference>
<keyword evidence="3 8" id="KW-0812">Transmembrane</keyword>
<dbReference type="InterPro" id="IPR004342">
    <property type="entry name" value="EXS_C"/>
</dbReference>
<evidence type="ECO:0000313" key="11">
    <source>
        <dbReference type="Proteomes" id="UP000095280"/>
    </source>
</evidence>
<dbReference type="GO" id="GO:0016036">
    <property type="term" value="P:cellular response to phosphate starvation"/>
    <property type="evidence" value="ECO:0007669"/>
    <property type="project" value="TreeGrafter"/>
</dbReference>
<dbReference type="Pfam" id="PF03124">
    <property type="entry name" value="EXS"/>
    <property type="match status" value="1"/>
</dbReference>
<evidence type="ECO:0000256" key="1">
    <source>
        <dbReference type="ARBA" id="ARBA00004141"/>
    </source>
</evidence>
<dbReference type="PROSITE" id="PS51382">
    <property type="entry name" value="SPX"/>
    <property type="match status" value="1"/>
</dbReference>
<comment type="subcellular location">
    <subcellularLocation>
        <location evidence="1">Membrane</location>
        <topology evidence="1">Multi-pass membrane protein</topology>
    </subcellularLocation>
</comment>
<feature type="transmembrane region" description="Helical" evidence="8">
    <location>
        <begin position="598"/>
        <end position="619"/>
    </location>
</feature>
<reference evidence="12 13" key="1">
    <citation type="submission" date="2016-11" db="UniProtKB">
        <authorList>
            <consortium name="WormBaseParasite"/>
        </authorList>
    </citation>
    <scope>IDENTIFICATION</scope>
</reference>
<evidence type="ECO:0000256" key="5">
    <source>
        <dbReference type="ARBA" id="ARBA00023136"/>
    </source>
</evidence>
<feature type="transmembrane region" description="Helical" evidence="8">
    <location>
        <begin position="858"/>
        <end position="877"/>
    </location>
</feature>
<feature type="transmembrane region" description="Helical" evidence="8">
    <location>
        <begin position="819"/>
        <end position="837"/>
    </location>
</feature>
<feature type="compositionally biased region" description="Gly residues" evidence="7">
    <location>
        <begin position="1054"/>
        <end position="1065"/>
    </location>
</feature>
<protein>
    <submittedName>
        <fullName evidence="12 13">SPX domain-containing protein</fullName>
    </submittedName>
</protein>
<dbReference type="PROSITE" id="PS51380">
    <property type="entry name" value="EXS"/>
    <property type="match status" value="1"/>
</dbReference>
<feature type="compositionally biased region" description="Pro residues" evidence="7">
    <location>
        <begin position="457"/>
        <end position="466"/>
    </location>
</feature>